<feature type="compositionally biased region" description="Low complexity" evidence="10">
    <location>
        <begin position="84"/>
        <end position="93"/>
    </location>
</feature>
<evidence type="ECO:0000259" key="11">
    <source>
        <dbReference type="PROSITE" id="PS51434"/>
    </source>
</evidence>
<feature type="compositionally biased region" description="Polar residues" evidence="10">
    <location>
        <begin position="671"/>
        <end position="695"/>
    </location>
</feature>
<evidence type="ECO:0000256" key="10">
    <source>
        <dbReference type="SAM" id="MobiDB-lite"/>
    </source>
</evidence>
<evidence type="ECO:0000256" key="3">
    <source>
        <dbReference type="ARBA" id="ARBA00022448"/>
    </source>
</evidence>
<feature type="compositionally biased region" description="Low complexity" evidence="10">
    <location>
        <begin position="487"/>
        <end position="497"/>
    </location>
</feature>
<feature type="compositionally biased region" description="Gly residues" evidence="10">
    <location>
        <begin position="73"/>
        <end position="83"/>
    </location>
</feature>
<dbReference type="InterPro" id="IPR007230">
    <property type="entry name" value="Nup98_auto-Pept-S59_dom"/>
</dbReference>
<comment type="caution">
    <text evidence="12">The sequence shown here is derived from an EMBL/GenBank/DDBJ whole genome shotgun (WGS) entry which is preliminary data.</text>
</comment>
<feature type="region of interest" description="Disordered" evidence="10">
    <location>
        <begin position="123"/>
        <end position="145"/>
    </location>
</feature>
<keyword evidence="5" id="KW-0509">mRNA transport</keyword>
<keyword evidence="4" id="KW-0677">Repeat</keyword>
<reference evidence="12 13" key="1">
    <citation type="submission" date="2016-07" db="EMBL/GenBank/DDBJ databases">
        <title>Pervasive Adenine N6-methylation of Active Genes in Fungi.</title>
        <authorList>
            <consortium name="DOE Joint Genome Institute"/>
            <person name="Mondo S.J."/>
            <person name="Dannebaum R.O."/>
            <person name="Kuo R.C."/>
            <person name="Labutti K."/>
            <person name="Haridas S."/>
            <person name="Kuo A."/>
            <person name="Salamov A."/>
            <person name="Ahrendt S.R."/>
            <person name="Lipzen A."/>
            <person name="Sullivan W."/>
            <person name="Andreopoulos W.B."/>
            <person name="Clum A."/>
            <person name="Lindquist E."/>
            <person name="Daum C."/>
            <person name="Ramamoorthy G.K."/>
            <person name="Gryganskyi A."/>
            <person name="Culley D."/>
            <person name="Magnuson J.K."/>
            <person name="James T.Y."/>
            <person name="O'Malley M.A."/>
            <person name="Stajich J.E."/>
            <person name="Spatafora J.W."/>
            <person name="Visel A."/>
            <person name="Grigoriev I.V."/>
        </authorList>
    </citation>
    <scope>NUCLEOTIDE SEQUENCE [LARGE SCALE GENOMIC DNA]</scope>
    <source>
        <strain evidence="12 13">CBS 931.73</strain>
    </source>
</reference>
<feature type="compositionally biased region" description="Polar residues" evidence="10">
    <location>
        <begin position="635"/>
        <end position="655"/>
    </location>
</feature>
<dbReference type="Gene3D" id="1.10.10.2360">
    <property type="match status" value="1"/>
</dbReference>
<evidence type="ECO:0000256" key="1">
    <source>
        <dbReference type="ARBA" id="ARBA00004567"/>
    </source>
</evidence>
<sequence length="934" mass="94120">MFGSSGFGSSSFGGTSGFGQQANQNQNQNQGSMFGQTSNTFGGSSGGFGQQSNTGGFGSTSTFGQPQQQSGFGSTGAFGGTSTGFGSQPQQSGFGSGGLFGSNTAAPASNTSFGFGNSSTTPAFGSTPSSTGVFGQSSNTGNTFGSTTTSGGLFGNTNTNATGAFGGATSGFGSGMANTGNGTASPAYSVTQEKDSSTGVITLLQSISAMPAYRNFSFEELRVQDYQQGRKTAGQAGTTGGAFGSTNSTTFGGSTFGSNTNSTGFGSTPTSTGTSLFGNTTASTGFGQPSTGFGSTSAPSFGATTPSTGLFGSNATTTGTSAATTSPFGQPANTGGFGNTTSFGQNTNNSSFGAGTGFGNTAAKPTFGFGSTNTTPTSTFGAAPSTFGNTNTNQSTGFGFGGTSTATTTPAFGATNTNTGFGFNAPASTAPATSTPSFGFGNTAGSTFGAAKPAANSFSFGANTNTTGTTLAKPSFGGFGNATSTTTTTPSLFGNTNASSTPSLFGNTATSTTTTPSLFGNTASTVTSNPFGASTAASGTTAGSSLFAPKPTLGGSSLFSNPSTTGTGLGSFGTNSTAGGLSTLSSAAPNATPANQTGLQAAIDKNPYGNNPLFSSLPATSSPLPAAPLRSSVATESAPTNGQATQKKKTGSTLHFKSAPRSVAKIKLRGFSSQSPLRASTPKSNTVSENGNNDPLLSPDAYTPNSSVKRLNISRSNPTTPLKELQTDKILGNHSPLSDLNHTPKNGTLDQVLHSLSTTPQKSPSQPISSARLNESTRSYGDESVATTQPDGEYWVSPSIAELKKMTPGQLKRVEDFEVGRTGYGKVRFLEPVDLSDIASLDSIPGEIVIFEKKVCIVFPDEANKPPPGKGLNAPAVVTLNNCWPIDKATRQPIRDMKHPKLQQHVKKLKAMAETQFLDFNYETATWSFMVNHF</sequence>
<feature type="compositionally biased region" description="Low complexity" evidence="10">
    <location>
        <begin position="613"/>
        <end position="634"/>
    </location>
</feature>
<dbReference type="InterPro" id="IPR037665">
    <property type="entry name" value="Nucleoporin_S59-like"/>
</dbReference>
<dbReference type="GO" id="GO:0000973">
    <property type="term" value="P:post-transcriptional tethering of RNA polymerase II gene DNA at nuclear periphery"/>
    <property type="evidence" value="ECO:0007669"/>
    <property type="project" value="TreeGrafter"/>
</dbReference>
<dbReference type="GO" id="GO:0051028">
    <property type="term" value="P:mRNA transport"/>
    <property type="evidence" value="ECO:0007669"/>
    <property type="project" value="UniProtKB-KW"/>
</dbReference>
<proteinExistence type="inferred from homology"/>
<dbReference type="GO" id="GO:0006606">
    <property type="term" value="P:protein import into nucleus"/>
    <property type="evidence" value="ECO:0007669"/>
    <property type="project" value="TreeGrafter"/>
</dbReference>
<feature type="compositionally biased region" description="Polar residues" evidence="10">
    <location>
        <begin position="703"/>
        <end position="720"/>
    </location>
</feature>
<dbReference type="PANTHER" id="PTHR23198">
    <property type="entry name" value="NUCLEOPORIN"/>
    <property type="match status" value="1"/>
</dbReference>
<organism evidence="12 13">
    <name type="scientific">Basidiobolus meristosporus CBS 931.73</name>
    <dbReference type="NCBI Taxonomy" id="1314790"/>
    <lineage>
        <taxon>Eukaryota</taxon>
        <taxon>Fungi</taxon>
        <taxon>Fungi incertae sedis</taxon>
        <taxon>Zoopagomycota</taxon>
        <taxon>Entomophthoromycotina</taxon>
        <taxon>Basidiobolomycetes</taxon>
        <taxon>Basidiobolales</taxon>
        <taxon>Basidiobolaceae</taxon>
        <taxon>Basidiobolus</taxon>
    </lineage>
</organism>
<feature type="region of interest" description="Disordered" evidence="10">
    <location>
        <begin position="260"/>
        <end position="301"/>
    </location>
</feature>
<feature type="compositionally biased region" description="Polar residues" evidence="10">
    <location>
        <begin position="735"/>
        <end position="790"/>
    </location>
</feature>
<dbReference type="EMBL" id="MCFE01000424">
    <property type="protein sequence ID" value="ORX89753.1"/>
    <property type="molecule type" value="Genomic_DNA"/>
</dbReference>
<feature type="compositionally biased region" description="Low complexity" evidence="10">
    <location>
        <begin position="260"/>
        <end position="278"/>
    </location>
</feature>
<feature type="compositionally biased region" description="Polar residues" evidence="10">
    <location>
        <begin position="123"/>
        <end position="136"/>
    </location>
</feature>
<keyword evidence="13" id="KW-1185">Reference proteome</keyword>
<keyword evidence="6" id="KW-0653">Protein transport</keyword>
<dbReference type="Proteomes" id="UP000193498">
    <property type="component" value="Unassembled WGS sequence"/>
</dbReference>
<dbReference type="AlphaFoldDB" id="A0A1Y1XVK9"/>
<evidence type="ECO:0000256" key="2">
    <source>
        <dbReference type="ARBA" id="ARBA00008926"/>
    </source>
</evidence>
<name>A0A1Y1XVK9_9FUNG</name>
<dbReference type="SUPFAM" id="SSF82215">
    <property type="entry name" value="C-terminal autoproteolytic domain of nucleoporin nup98"/>
    <property type="match status" value="1"/>
</dbReference>
<feature type="compositionally biased region" description="Low complexity" evidence="10">
    <location>
        <begin position="50"/>
        <end position="72"/>
    </location>
</feature>
<dbReference type="GO" id="GO:0017056">
    <property type="term" value="F:structural constituent of nuclear pore"/>
    <property type="evidence" value="ECO:0007669"/>
    <property type="project" value="InterPro"/>
</dbReference>
<accession>A0A1Y1XVK9</accession>
<feature type="domain" description="Peptidase S59" evidence="11">
    <location>
        <begin position="791"/>
        <end position="934"/>
    </location>
</feature>
<keyword evidence="7" id="KW-0811">Translocation</keyword>
<feature type="compositionally biased region" description="Low complexity" evidence="10">
    <location>
        <begin position="504"/>
        <end position="521"/>
    </location>
</feature>
<evidence type="ECO:0000256" key="9">
    <source>
        <dbReference type="ARBA" id="ARBA00023242"/>
    </source>
</evidence>
<feature type="region of interest" description="Disordered" evidence="10">
    <location>
        <begin position="487"/>
        <end position="521"/>
    </location>
</feature>
<evidence type="ECO:0000313" key="12">
    <source>
        <dbReference type="EMBL" id="ORX89753.1"/>
    </source>
</evidence>
<feature type="region of interest" description="Disordered" evidence="10">
    <location>
        <begin position="1"/>
        <end position="100"/>
    </location>
</feature>
<dbReference type="GO" id="GO:0008139">
    <property type="term" value="F:nuclear localization sequence binding"/>
    <property type="evidence" value="ECO:0007669"/>
    <property type="project" value="TreeGrafter"/>
</dbReference>
<feature type="compositionally biased region" description="Low complexity" evidence="10">
    <location>
        <begin position="1"/>
        <end position="42"/>
    </location>
</feature>
<evidence type="ECO:0000256" key="5">
    <source>
        <dbReference type="ARBA" id="ARBA00022816"/>
    </source>
</evidence>
<dbReference type="Gene3D" id="3.30.1610.10">
    <property type="entry name" value="Peptidase S59, nucleoporin"/>
    <property type="match status" value="1"/>
</dbReference>
<dbReference type="GO" id="GO:0044614">
    <property type="term" value="C:nuclear pore cytoplasmic filaments"/>
    <property type="evidence" value="ECO:0007669"/>
    <property type="project" value="TreeGrafter"/>
</dbReference>
<dbReference type="OrthoDB" id="3797628at2759"/>
<protein>
    <submittedName>
        <fullName evidence="12">Nucleoporin2-domain-containing protein</fullName>
    </submittedName>
</protein>
<dbReference type="GO" id="GO:0006405">
    <property type="term" value="P:RNA export from nucleus"/>
    <property type="evidence" value="ECO:0007669"/>
    <property type="project" value="TreeGrafter"/>
</dbReference>
<keyword evidence="3" id="KW-0813">Transport</keyword>
<dbReference type="FunFam" id="1.10.10.2360:FF:000001">
    <property type="entry name" value="Nuclear pore complex protein Nup98-Nup96"/>
    <property type="match status" value="1"/>
</dbReference>
<keyword evidence="8" id="KW-0906">Nuclear pore complex</keyword>
<comment type="subcellular location">
    <subcellularLocation>
        <location evidence="1">Nucleus</location>
        <location evidence="1">Nuclear pore complex</location>
    </subcellularLocation>
</comment>
<dbReference type="GO" id="GO:0034398">
    <property type="term" value="P:telomere tethering at nuclear periphery"/>
    <property type="evidence" value="ECO:0007669"/>
    <property type="project" value="TreeGrafter"/>
</dbReference>
<dbReference type="Pfam" id="PF04096">
    <property type="entry name" value="Nucleoporin2"/>
    <property type="match status" value="1"/>
</dbReference>
<dbReference type="InterPro" id="IPR036903">
    <property type="entry name" value="Nup98_auto-Pept-S59_dom_sf"/>
</dbReference>
<evidence type="ECO:0000256" key="8">
    <source>
        <dbReference type="ARBA" id="ARBA00023132"/>
    </source>
</evidence>
<evidence type="ECO:0000313" key="13">
    <source>
        <dbReference type="Proteomes" id="UP000193498"/>
    </source>
</evidence>
<gene>
    <name evidence="12" type="ORF">K493DRAFT_266633</name>
</gene>
<feature type="region of interest" description="Disordered" evidence="10">
    <location>
        <begin position="613"/>
        <end position="791"/>
    </location>
</feature>
<dbReference type="STRING" id="1314790.A0A1Y1XVK9"/>
<keyword evidence="9" id="KW-0539">Nucleus</keyword>
<dbReference type="PROSITE" id="PS51434">
    <property type="entry name" value="NUP_C"/>
    <property type="match status" value="1"/>
</dbReference>
<comment type="similarity">
    <text evidence="2">Belongs to the nucleoporin GLFG family.</text>
</comment>
<evidence type="ECO:0000256" key="6">
    <source>
        <dbReference type="ARBA" id="ARBA00022927"/>
    </source>
</evidence>
<dbReference type="PANTHER" id="PTHR23198:SF6">
    <property type="entry name" value="NUCLEAR PORE COMPLEX PROTEIN NUP98-NUP96"/>
    <property type="match status" value="1"/>
</dbReference>
<evidence type="ECO:0000256" key="7">
    <source>
        <dbReference type="ARBA" id="ARBA00023010"/>
    </source>
</evidence>
<dbReference type="InParanoid" id="A0A1Y1XVK9"/>
<dbReference type="GO" id="GO:0003723">
    <property type="term" value="F:RNA binding"/>
    <property type="evidence" value="ECO:0007669"/>
    <property type="project" value="TreeGrafter"/>
</dbReference>
<feature type="compositionally biased region" description="Polar residues" evidence="10">
    <location>
        <begin position="279"/>
        <end position="301"/>
    </location>
</feature>
<evidence type="ECO:0000256" key="4">
    <source>
        <dbReference type="ARBA" id="ARBA00022737"/>
    </source>
</evidence>
<dbReference type="FunFam" id="3.30.1610.10:FF:000003">
    <property type="entry name" value="Nucleoporin SONB, putative"/>
    <property type="match status" value="1"/>
</dbReference>